<sequence>MAAVHRVLIQGGGIGGLTLAAALGQRGIEVDVVEASGPDAVLGVGLSQPNNALTALDEIGVRDACLEVGFPFEPLAIWNPAGVQVAAIPPADGRYGKPSNNAIGRPVYNRILRDAAEKAGARIRTGATVWDMTEDADGVEVELATWTGKRTPPVRDLGADSNRYDLVVGFDGLHSRIREHLFGDRYTPEYTGSACWRITMPRPADLTHIAFAISGPAKAVLTPISDAQMYFGLVTPEPGNPRFDPADFVRLAKERMQGFSGRIGEMRDSITEDSYVSYSPLYHVTVREAWFRGRIAIAGDAAHTAPPHMAQGAAMAVEDAVTLAAALDEQQTLDRALDAWFQRRRDRALFVADMSLALLKQESGGDTLTPDETELLKLGIPGAQARIAQEAY</sequence>
<dbReference type="Gene3D" id="3.30.9.30">
    <property type="match status" value="1"/>
</dbReference>
<evidence type="ECO:0000313" key="4">
    <source>
        <dbReference type="EMBL" id="SOD98052.1"/>
    </source>
</evidence>
<dbReference type="PRINTS" id="PR00420">
    <property type="entry name" value="RNGMNOXGNASE"/>
</dbReference>
<dbReference type="GO" id="GO:0004497">
    <property type="term" value="F:monooxygenase activity"/>
    <property type="evidence" value="ECO:0007669"/>
    <property type="project" value="UniProtKB-KW"/>
</dbReference>
<keyword evidence="1" id="KW-0560">Oxidoreductase</keyword>
<dbReference type="InterPro" id="IPR002938">
    <property type="entry name" value="FAD-bd"/>
</dbReference>
<evidence type="ECO:0000313" key="5">
    <source>
        <dbReference type="Proteomes" id="UP000219482"/>
    </source>
</evidence>
<evidence type="ECO:0000256" key="2">
    <source>
        <dbReference type="ARBA" id="ARBA00023033"/>
    </source>
</evidence>
<evidence type="ECO:0000256" key="1">
    <source>
        <dbReference type="ARBA" id="ARBA00023002"/>
    </source>
</evidence>
<dbReference type="GO" id="GO:0071949">
    <property type="term" value="F:FAD binding"/>
    <property type="evidence" value="ECO:0007669"/>
    <property type="project" value="InterPro"/>
</dbReference>
<reference evidence="5" key="1">
    <citation type="submission" date="2017-09" db="EMBL/GenBank/DDBJ databases">
        <authorList>
            <person name="Varghese N."/>
            <person name="Submissions S."/>
        </authorList>
    </citation>
    <scope>NUCLEOTIDE SEQUENCE [LARGE SCALE GENOMIC DNA]</scope>
    <source>
        <strain evidence="5">DSM 44270</strain>
    </source>
</reference>
<dbReference type="PANTHER" id="PTHR13789:SF309">
    <property type="entry name" value="PUTATIVE (AFU_ORTHOLOGUE AFUA_6G14510)-RELATED"/>
    <property type="match status" value="1"/>
</dbReference>
<dbReference type="RefSeq" id="WP_097184059.1">
    <property type="nucleotide sequence ID" value="NZ_OCNK01000002.1"/>
</dbReference>
<dbReference type="AlphaFoldDB" id="A0A286GRB8"/>
<evidence type="ECO:0000259" key="3">
    <source>
        <dbReference type="Pfam" id="PF01494"/>
    </source>
</evidence>
<keyword evidence="2" id="KW-0503">Monooxygenase</keyword>
<name>A0A286GRB8_9ACTN</name>
<keyword evidence="5" id="KW-1185">Reference proteome</keyword>
<gene>
    <name evidence="4" type="ORF">SAMN06272739_1706</name>
</gene>
<dbReference type="InterPro" id="IPR050493">
    <property type="entry name" value="FAD-dep_Monooxygenase_BioMet"/>
</dbReference>
<dbReference type="PANTHER" id="PTHR13789">
    <property type="entry name" value="MONOOXYGENASE"/>
    <property type="match status" value="1"/>
</dbReference>
<accession>A0A286GRB8</accession>
<dbReference type="Proteomes" id="UP000219482">
    <property type="component" value="Unassembled WGS sequence"/>
</dbReference>
<feature type="domain" description="FAD-binding" evidence="3">
    <location>
        <begin position="6"/>
        <end position="349"/>
    </location>
</feature>
<dbReference type="Pfam" id="PF01494">
    <property type="entry name" value="FAD_binding_3"/>
    <property type="match status" value="1"/>
</dbReference>
<dbReference type="InterPro" id="IPR036188">
    <property type="entry name" value="FAD/NAD-bd_sf"/>
</dbReference>
<dbReference type="OrthoDB" id="9782160at2"/>
<dbReference type="Gene3D" id="3.50.50.60">
    <property type="entry name" value="FAD/NAD(P)-binding domain"/>
    <property type="match status" value="1"/>
</dbReference>
<protein>
    <submittedName>
        <fullName evidence="4">2-polyprenyl-6-methoxyphenol hydroxylase</fullName>
    </submittedName>
</protein>
<organism evidence="4 5">
    <name type="scientific">Blastococcus haudaquaticus</name>
    <dbReference type="NCBI Taxonomy" id="1938745"/>
    <lineage>
        <taxon>Bacteria</taxon>
        <taxon>Bacillati</taxon>
        <taxon>Actinomycetota</taxon>
        <taxon>Actinomycetes</taxon>
        <taxon>Geodermatophilales</taxon>
        <taxon>Geodermatophilaceae</taxon>
        <taxon>Blastococcus</taxon>
    </lineage>
</organism>
<dbReference type="EMBL" id="OCNK01000002">
    <property type="protein sequence ID" value="SOD98052.1"/>
    <property type="molecule type" value="Genomic_DNA"/>
</dbReference>
<dbReference type="SUPFAM" id="SSF51905">
    <property type="entry name" value="FAD/NAD(P)-binding domain"/>
    <property type="match status" value="1"/>
</dbReference>
<proteinExistence type="predicted"/>